<dbReference type="OrthoDB" id="5244165at2759"/>
<dbReference type="VEuPathDB" id="FungiDB:MAPG_10307"/>
<dbReference type="InterPro" id="IPR046797">
    <property type="entry name" value="PDDEXK_12"/>
</dbReference>
<reference evidence="2" key="1">
    <citation type="submission" date="2010-05" db="EMBL/GenBank/DDBJ databases">
        <title>The Genome Sequence of Magnaporthe poae strain ATCC 64411.</title>
        <authorList>
            <consortium name="The Broad Institute Genome Sequencing Platform"/>
            <consortium name="Broad Institute Genome Sequencing Center for Infectious Disease"/>
            <person name="Ma L.-J."/>
            <person name="Dead R."/>
            <person name="Young S."/>
            <person name="Zeng Q."/>
            <person name="Koehrsen M."/>
            <person name="Alvarado L."/>
            <person name="Berlin A."/>
            <person name="Chapman S.B."/>
            <person name="Chen Z."/>
            <person name="Freedman E."/>
            <person name="Gellesch M."/>
            <person name="Goldberg J."/>
            <person name="Griggs A."/>
            <person name="Gujja S."/>
            <person name="Heilman E.R."/>
            <person name="Heiman D."/>
            <person name="Hepburn T."/>
            <person name="Howarth C."/>
            <person name="Jen D."/>
            <person name="Larson L."/>
            <person name="Mehta T."/>
            <person name="Neiman D."/>
            <person name="Pearson M."/>
            <person name="Roberts A."/>
            <person name="Saif S."/>
            <person name="Shea T."/>
            <person name="Shenoy N."/>
            <person name="Sisk P."/>
            <person name="Stolte C."/>
            <person name="Sykes S."/>
            <person name="Walk T."/>
            <person name="White J."/>
            <person name="Yandava C."/>
            <person name="Haas B."/>
            <person name="Nusbaum C."/>
            <person name="Birren B."/>
        </authorList>
    </citation>
    <scope>NUCLEOTIDE SEQUENCE</scope>
    <source>
        <strain evidence="2">ATCC 64411</strain>
    </source>
</reference>
<feature type="domain" description="PD-(D/E)XK nuclease-like" evidence="1">
    <location>
        <begin position="67"/>
        <end position="330"/>
    </location>
</feature>
<dbReference type="STRING" id="644358.A0A0C4EC93"/>
<reference evidence="4" key="2">
    <citation type="submission" date="2010-05" db="EMBL/GenBank/DDBJ databases">
        <title>The genome sequence of Magnaporthe poae strain ATCC 64411.</title>
        <authorList>
            <person name="Ma L.-J."/>
            <person name="Dead R."/>
            <person name="Young S."/>
            <person name="Zeng Q."/>
            <person name="Koehrsen M."/>
            <person name="Alvarado L."/>
            <person name="Berlin A."/>
            <person name="Chapman S.B."/>
            <person name="Chen Z."/>
            <person name="Freedman E."/>
            <person name="Gellesch M."/>
            <person name="Goldberg J."/>
            <person name="Griggs A."/>
            <person name="Gujja S."/>
            <person name="Heilman E.R."/>
            <person name="Heiman D."/>
            <person name="Hepburn T."/>
            <person name="Howarth C."/>
            <person name="Jen D."/>
            <person name="Larson L."/>
            <person name="Mehta T."/>
            <person name="Neiman D."/>
            <person name="Pearson M."/>
            <person name="Roberts A."/>
            <person name="Saif S."/>
            <person name="Shea T."/>
            <person name="Shenoy N."/>
            <person name="Sisk P."/>
            <person name="Stolte C."/>
            <person name="Sykes S."/>
            <person name="Walk T."/>
            <person name="White J."/>
            <person name="Yandava C."/>
            <person name="Haas B."/>
            <person name="Nusbaum C."/>
            <person name="Birren B."/>
        </authorList>
    </citation>
    <scope>NUCLEOTIDE SEQUENCE [LARGE SCALE GENOMIC DNA]</scope>
    <source>
        <strain evidence="4">ATCC 64411 / 73-15</strain>
    </source>
</reference>
<dbReference type="EMBL" id="ADBL01002305">
    <property type="status" value="NOT_ANNOTATED_CDS"/>
    <property type="molecule type" value="Genomic_DNA"/>
</dbReference>
<keyword evidence="4" id="KW-1185">Reference proteome</keyword>
<dbReference type="Proteomes" id="UP000011715">
    <property type="component" value="Unassembled WGS sequence"/>
</dbReference>
<dbReference type="OMA" id="WADTEFR"/>
<dbReference type="AlphaFoldDB" id="A0A0C4EC93"/>
<reference evidence="3" key="4">
    <citation type="journal article" date="2015" name="G3 (Bethesda)">
        <title>Genome sequences of three phytopathogenic species of the Magnaporthaceae family of fungi.</title>
        <authorList>
            <person name="Okagaki L.H."/>
            <person name="Nunes C.C."/>
            <person name="Sailsbery J."/>
            <person name="Clay B."/>
            <person name="Brown D."/>
            <person name="John T."/>
            <person name="Oh Y."/>
            <person name="Young N."/>
            <person name="Fitzgerald M."/>
            <person name="Haas B.J."/>
            <person name="Zeng Q."/>
            <person name="Young S."/>
            <person name="Adiconis X."/>
            <person name="Fan L."/>
            <person name="Levin J.Z."/>
            <person name="Mitchell T.K."/>
            <person name="Okubara P.A."/>
            <person name="Farman M.L."/>
            <person name="Kohn L.M."/>
            <person name="Birren B."/>
            <person name="Ma L.-J."/>
            <person name="Dean R.A."/>
        </authorList>
    </citation>
    <scope>NUCLEOTIDE SEQUENCE</scope>
    <source>
        <strain evidence="3">ATCC 64411 / 73-15</strain>
    </source>
</reference>
<evidence type="ECO:0000313" key="4">
    <source>
        <dbReference type="Proteomes" id="UP000011715"/>
    </source>
</evidence>
<organism evidence="3 4">
    <name type="scientific">Magnaporthiopsis poae (strain ATCC 64411 / 73-15)</name>
    <name type="common">Kentucky bluegrass fungus</name>
    <name type="synonym">Magnaporthe poae</name>
    <dbReference type="NCBI Taxonomy" id="644358"/>
    <lineage>
        <taxon>Eukaryota</taxon>
        <taxon>Fungi</taxon>
        <taxon>Dikarya</taxon>
        <taxon>Ascomycota</taxon>
        <taxon>Pezizomycotina</taxon>
        <taxon>Sordariomycetes</taxon>
        <taxon>Sordariomycetidae</taxon>
        <taxon>Magnaporthales</taxon>
        <taxon>Magnaporthaceae</taxon>
        <taxon>Magnaporthiopsis</taxon>
    </lineage>
</organism>
<evidence type="ECO:0000259" key="1">
    <source>
        <dbReference type="Pfam" id="PF20516"/>
    </source>
</evidence>
<proteinExistence type="predicted"/>
<dbReference type="EMBL" id="GL876975">
    <property type="protein sequence ID" value="KLU90453.1"/>
    <property type="molecule type" value="Genomic_DNA"/>
</dbReference>
<gene>
    <name evidence="2" type="ORF">MAPG_10307</name>
</gene>
<accession>A0A0C4EC93</accession>
<dbReference type="Pfam" id="PF20516">
    <property type="entry name" value="PDDEXK_12"/>
    <property type="match status" value="1"/>
</dbReference>
<protein>
    <recommendedName>
        <fullName evidence="1">PD-(D/E)XK nuclease-like domain-containing protein</fullName>
    </recommendedName>
</protein>
<dbReference type="eggNOG" id="ENOG502SSXD">
    <property type="taxonomic scope" value="Eukaryota"/>
</dbReference>
<reference evidence="2" key="3">
    <citation type="submission" date="2011-03" db="EMBL/GenBank/DDBJ databases">
        <title>Annotation of Magnaporthe poae ATCC 64411.</title>
        <authorList>
            <person name="Ma L.-J."/>
            <person name="Dead R."/>
            <person name="Young S.K."/>
            <person name="Zeng Q."/>
            <person name="Gargeya S."/>
            <person name="Fitzgerald M."/>
            <person name="Haas B."/>
            <person name="Abouelleil A."/>
            <person name="Alvarado L."/>
            <person name="Arachchi H.M."/>
            <person name="Berlin A."/>
            <person name="Brown A."/>
            <person name="Chapman S.B."/>
            <person name="Chen Z."/>
            <person name="Dunbar C."/>
            <person name="Freedman E."/>
            <person name="Gearin G."/>
            <person name="Gellesch M."/>
            <person name="Goldberg J."/>
            <person name="Griggs A."/>
            <person name="Gujja S."/>
            <person name="Heiman D."/>
            <person name="Howarth C."/>
            <person name="Larson L."/>
            <person name="Lui A."/>
            <person name="MacDonald P.J.P."/>
            <person name="Mehta T."/>
            <person name="Montmayeur A."/>
            <person name="Murphy C."/>
            <person name="Neiman D."/>
            <person name="Pearson M."/>
            <person name="Priest M."/>
            <person name="Roberts A."/>
            <person name="Saif S."/>
            <person name="Shea T."/>
            <person name="Shenoy N."/>
            <person name="Sisk P."/>
            <person name="Stolte C."/>
            <person name="Sykes S."/>
            <person name="Yandava C."/>
            <person name="Wortman J."/>
            <person name="Nusbaum C."/>
            <person name="Birren B."/>
        </authorList>
    </citation>
    <scope>NUCLEOTIDE SEQUENCE</scope>
    <source>
        <strain evidence="2">ATCC 64411</strain>
    </source>
</reference>
<evidence type="ECO:0000313" key="2">
    <source>
        <dbReference type="EMBL" id="KLU90453.1"/>
    </source>
</evidence>
<sequence>MADMQTLAKPVQTTSLSVAKANLPPDLSALLDPIEQVMIDSVGFVLAEAREGISQHLQAIGGRMFPDSFFATAVVEPEGTRSAEEDLQELLEIQAQALEASVSKASEAAWNLDVHGPMLKLATRGSGVRRLLVTTATVSPEWLPLMRGVEAAAPQSVSFSAGSVSGPCYGGEGDVTVAGARMVDFALVLQVASTPLEAPIYQAVYRTGYGVQPINHSAYTPLLNRPIGVSIETKNTGRNLETAQVRLSLWAVAWLRRMEALGNGARVPLAMPVIQVVGHIWKLSFVCDLGEHYETFEDGIAIGSTDSLVQLYKLLAVLRILIRWMDTEFRATIAAILDAN</sequence>
<dbReference type="EnsemblFungi" id="MAPG_10307T0">
    <property type="protein sequence ID" value="MAPG_10307T0"/>
    <property type="gene ID" value="MAPG_10307"/>
</dbReference>
<reference evidence="3" key="5">
    <citation type="submission" date="2015-06" db="UniProtKB">
        <authorList>
            <consortium name="EnsemblFungi"/>
        </authorList>
    </citation>
    <scope>IDENTIFICATION</scope>
    <source>
        <strain evidence="3">ATCC 64411</strain>
    </source>
</reference>
<name>A0A0C4EC93_MAGP6</name>
<evidence type="ECO:0000313" key="3">
    <source>
        <dbReference type="EnsemblFungi" id="MAPG_10307T0"/>
    </source>
</evidence>